<protein>
    <submittedName>
        <fullName evidence="2">Uncharacterized protein</fullName>
    </submittedName>
</protein>
<proteinExistence type="predicted"/>
<feature type="region of interest" description="Disordered" evidence="1">
    <location>
        <begin position="37"/>
        <end position="59"/>
    </location>
</feature>
<reference evidence="2 3" key="1">
    <citation type="journal article" date="2018" name="Front. Plant Sci.">
        <title>Red Clover (Trifolium pratense) and Zigzag Clover (T. medium) - A Picture of Genomic Similarities and Differences.</title>
        <authorList>
            <person name="Dluhosova J."/>
            <person name="Istvanek J."/>
            <person name="Nedelnik J."/>
            <person name="Repkova J."/>
        </authorList>
    </citation>
    <scope>NUCLEOTIDE SEQUENCE [LARGE SCALE GENOMIC DNA]</scope>
    <source>
        <strain evidence="3">cv. 10/8</strain>
        <tissue evidence="2">Leaf</tissue>
    </source>
</reference>
<dbReference type="Proteomes" id="UP000265520">
    <property type="component" value="Unassembled WGS sequence"/>
</dbReference>
<organism evidence="2 3">
    <name type="scientific">Trifolium medium</name>
    <dbReference type="NCBI Taxonomy" id="97028"/>
    <lineage>
        <taxon>Eukaryota</taxon>
        <taxon>Viridiplantae</taxon>
        <taxon>Streptophyta</taxon>
        <taxon>Embryophyta</taxon>
        <taxon>Tracheophyta</taxon>
        <taxon>Spermatophyta</taxon>
        <taxon>Magnoliopsida</taxon>
        <taxon>eudicotyledons</taxon>
        <taxon>Gunneridae</taxon>
        <taxon>Pentapetalae</taxon>
        <taxon>rosids</taxon>
        <taxon>fabids</taxon>
        <taxon>Fabales</taxon>
        <taxon>Fabaceae</taxon>
        <taxon>Papilionoideae</taxon>
        <taxon>50 kb inversion clade</taxon>
        <taxon>NPAAA clade</taxon>
        <taxon>Hologalegina</taxon>
        <taxon>IRL clade</taxon>
        <taxon>Trifolieae</taxon>
        <taxon>Trifolium</taxon>
    </lineage>
</organism>
<comment type="caution">
    <text evidence="2">The sequence shown here is derived from an EMBL/GenBank/DDBJ whole genome shotgun (WGS) entry which is preliminary data.</text>
</comment>
<evidence type="ECO:0000256" key="1">
    <source>
        <dbReference type="SAM" id="MobiDB-lite"/>
    </source>
</evidence>
<name>A0A392NUU4_9FABA</name>
<accession>A0A392NUU4</accession>
<evidence type="ECO:0000313" key="2">
    <source>
        <dbReference type="EMBL" id="MCI02255.1"/>
    </source>
</evidence>
<dbReference type="AlphaFoldDB" id="A0A392NUU4"/>
<dbReference type="EMBL" id="LXQA010048544">
    <property type="protein sequence ID" value="MCI02255.1"/>
    <property type="molecule type" value="Genomic_DNA"/>
</dbReference>
<sequence>MPPRRQRRNDLELEYLRMQIQQLQETVNVQQVLLDEYQQESEVDTSSSDSSSTRRRRPP</sequence>
<evidence type="ECO:0000313" key="3">
    <source>
        <dbReference type="Proteomes" id="UP000265520"/>
    </source>
</evidence>
<keyword evidence="3" id="KW-1185">Reference proteome</keyword>